<dbReference type="Pfam" id="PF18962">
    <property type="entry name" value="Por_Secre_tail"/>
    <property type="match status" value="1"/>
</dbReference>
<dbReference type="Proteomes" id="UP000244527">
    <property type="component" value="Chromosome"/>
</dbReference>
<feature type="domain" description="Secretion system C-terminal sorting" evidence="3">
    <location>
        <begin position="348"/>
        <end position="409"/>
    </location>
</feature>
<organism evidence="4 5">
    <name type="scientific">Flavobacterium faecale</name>
    <dbReference type="NCBI Taxonomy" id="1355330"/>
    <lineage>
        <taxon>Bacteria</taxon>
        <taxon>Pseudomonadati</taxon>
        <taxon>Bacteroidota</taxon>
        <taxon>Flavobacteriia</taxon>
        <taxon>Flavobacteriales</taxon>
        <taxon>Flavobacteriaceae</taxon>
        <taxon>Flavobacterium</taxon>
    </lineage>
</organism>
<gene>
    <name evidence="4" type="ORF">FFWV33_14885</name>
</gene>
<name>A0A2S1LG82_9FLAO</name>
<feature type="chain" id="PRO_5015503070" description="Secretion system C-terminal sorting domain-containing protein" evidence="2">
    <location>
        <begin position="21"/>
        <end position="412"/>
    </location>
</feature>
<accession>A0A2S1LG82</accession>
<evidence type="ECO:0000256" key="2">
    <source>
        <dbReference type="SAM" id="SignalP"/>
    </source>
</evidence>
<dbReference type="NCBIfam" id="TIGR04183">
    <property type="entry name" value="Por_Secre_tail"/>
    <property type="match status" value="1"/>
</dbReference>
<keyword evidence="5" id="KW-1185">Reference proteome</keyword>
<dbReference type="RefSeq" id="WP_108741636.1">
    <property type="nucleotide sequence ID" value="NZ_CP020918.1"/>
</dbReference>
<feature type="signal peptide" evidence="2">
    <location>
        <begin position="1"/>
        <end position="20"/>
    </location>
</feature>
<sequence length="412" mass="43092">MKKLLLLFVTGLGAITISQAQTQTLSLSTDATSLNAIVISDNGYILEETGPGVYTQRTITVTSTNDPGNASATNGAGDPSPIAPGNSNVFFVVKNGTGTASQTNVATAGTLSNSNAATVVIDGTDPTINTRTWVLSVLTLQSGNIAPLGAGYDFRPTGGTSSNPPQAVSIVGTYTVPVVEKHSYEFNNGTNTEGFSAINSAITVSGGKMVITTDAVAGNAPHTVGIIRKTDPTNYINAETYKYAHVYYRNKSFNNQLRISTGSAPSGTNGSNYTTLTLNMTDASPYEVAVINLSNAVTWIGIVDTFDVQHRTTGTSSLAGTLEIDRIEFSTGPTLGLSTKQVTELVNVYPNPTTGAITISDLKDSKTINIYNMLGAVVKTLPATNTIDISDLATGTYFLKTDTGLSSKIIKQ</sequence>
<dbReference type="OrthoDB" id="9803461at2"/>
<evidence type="ECO:0000259" key="3">
    <source>
        <dbReference type="Pfam" id="PF18962"/>
    </source>
</evidence>
<evidence type="ECO:0000313" key="5">
    <source>
        <dbReference type="Proteomes" id="UP000244527"/>
    </source>
</evidence>
<dbReference type="InterPro" id="IPR026444">
    <property type="entry name" value="Secre_tail"/>
</dbReference>
<dbReference type="EMBL" id="CP020918">
    <property type="protein sequence ID" value="AWG22719.1"/>
    <property type="molecule type" value="Genomic_DNA"/>
</dbReference>
<dbReference type="KEGG" id="ffa:FFWV33_14885"/>
<protein>
    <recommendedName>
        <fullName evidence="3">Secretion system C-terminal sorting domain-containing protein</fullName>
    </recommendedName>
</protein>
<proteinExistence type="predicted"/>
<keyword evidence="1 2" id="KW-0732">Signal</keyword>
<evidence type="ECO:0000256" key="1">
    <source>
        <dbReference type="ARBA" id="ARBA00022729"/>
    </source>
</evidence>
<reference evidence="4 5" key="1">
    <citation type="submission" date="2017-04" db="EMBL/GenBank/DDBJ databases">
        <title>Compelte genome sequence of WV33.</title>
        <authorList>
            <person name="Lee P.C."/>
        </authorList>
    </citation>
    <scope>NUCLEOTIDE SEQUENCE [LARGE SCALE GENOMIC DNA]</scope>
    <source>
        <strain evidence="4 5">WV33</strain>
    </source>
</reference>
<evidence type="ECO:0000313" key="4">
    <source>
        <dbReference type="EMBL" id="AWG22719.1"/>
    </source>
</evidence>
<dbReference type="AlphaFoldDB" id="A0A2S1LG82"/>